<reference evidence="1 2" key="1">
    <citation type="journal article" date="2015" name="Stand. Genomic Sci.">
        <title>Genomic information of the arsenic-resistant bacterium Lysobacter arseniciresistens type strain ZS79(T) and comparison of Lysobacter draft genomes.</title>
        <authorList>
            <person name="Liu L."/>
            <person name="Zhang S."/>
            <person name="Luo M."/>
            <person name="Wang G."/>
        </authorList>
    </citation>
    <scope>NUCLEOTIDE SEQUENCE [LARGE SCALE GENOMIC DNA]</scope>
    <source>
        <strain evidence="1 2">ZS79</strain>
    </source>
</reference>
<dbReference type="Proteomes" id="UP000029989">
    <property type="component" value="Unassembled WGS sequence"/>
</dbReference>
<organism evidence="1 2">
    <name type="scientific">Lysobacter arseniciresistens ZS79</name>
    <dbReference type="NCBI Taxonomy" id="913325"/>
    <lineage>
        <taxon>Bacteria</taxon>
        <taxon>Pseudomonadati</taxon>
        <taxon>Pseudomonadota</taxon>
        <taxon>Gammaproteobacteria</taxon>
        <taxon>Lysobacterales</taxon>
        <taxon>Lysobacteraceae</taxon>
        <taxon>Novilysobacter</taxon>
    </lineage>
</organism>
<proteinExistence type="predicted"/>
<evidence type="ECO:0008006" key="3">
    <source>
        <dbReference type="Google" id="ProtNLM"/>
    </source>
</evidence>
<comment type="caution">
    <text evidence="1">The sequence shown here is derived from an EMBL/GenBank/DDBJ whole genome shotgun (WGS) entry which is preliminary data.</text>
</comment>
<keyword evidence="2" id="KW-1185">Reference proteome</keyword>
<protein>
    <recommendedName>
        <fullName evidence="3">C-type lysozyme inhibitor domain-containing protein</fullName>
    </recommendedName>
</protein>
<gene>
    <name evidence="1" type="ORF">N799_08340</name>
</gene>
<evidence type="ECO:0000313" key="2">
    <source>
        <dbReference type="Proteomes" id="UP000029989"/>
    </source>
</evidence>
<sequence length="123" mass="12782">MASTPHPEWTDMPAFPRQLLFAAVLGAVVLAGCSAEPDAAPVDPAMVDTDTASMRYSCDDGWSVAVMGDTVVASAADGRTVELQRIADRSPPLFTGGALEFSVEDDGAVLGQDETGPLACRPE</sequence>
<accession>A0A0A0F3Q1</accession>
<name>A0A0A0F3Q1_9GAMM</name>
<dbReference type="EMBL" id="AVPT01000003">
    <property type="protein sequence ID" value="KGM57434.1"/>
    <property type="molecule type" value="Genomic_DNA"/>
</dbReference>
<dbReference type="STRING" id="913325.N799_08340"/>
<dbReference type="AlphaFoldDB" id="A0A0A0F3Q1"/>
<evidence type="ECO:0000313" key="1">
    <source>
        <dbReference type="EMBL" id="KGM57434.1"/>
    </source>
</evidence>